<dbReference type="PANTHER" id="PTHR11339">
    <property type="entry name" value="EXTRACELLULAR MATRIX GLYCOPROTEIN RELATED"/>
    <property type="match status" value="1"/>
</dbReference>
<feature type="non-terminal residue" evidence="3">
    <location>
        <position position="110"/>
    </location>
</feature>
<dbReference type="InterPro" id="IPR002919">
    <property type="entry name" value="TIL_dom"/>
</dbReference>
<comment type="caution">
    <text evidence="3">The sequence shown here is derived from an EMBL/GenBank/DDBJ whole genome shotgun (WGS) entry which is preliminary data.</text>
</comment>
<feature type="domain" description="VWF/SSPO/Zonadhesin-like cysteine-rich" evidence="2">
    <location>
        <begin position="3"/>
        <end position="67"/>
    </location>
</feature>
<keyword evidence="1" id="KW-1015">Disulfide bond</keyword>
<proteinExistence type="predicted"/>
<feature type="non-terminal residue" evidence="3">
    <location>
        <position position="1"/>
    </location>
</feature>
<dbReference type="InterPro" id="IPR050780">
    <property type="entry name" value="Mucin_vWF_Thrombospondin_sf"/>
</dbReference>
<gene>
    <name evidence="3" type="primary">Sspo_2</name>
    <name evidence="3" type="ORF">BUCCAP_R04957</name>
</gene>
<dbReference type="EMBL" id="VWZO01022819">
    <property type="protein sequence ID" value="NXH23253.1"/>
    <property type="molecule type" value="Genomic_DNA"/>
</dbReference>
<dbReference type="AlphaFoldDB" id="A0A7K9IAY3"/>
<evidence type="ECO:0000256" key="1">
    <source>
        <dbReference type="ARBA" id="ARBA00023157"/>
    </source>
</evidence>
<dbReference type="SMART" id="SM00832">
    <property type="entry name" value="C8"/>
    <property type="match status" value="1"/>
</dbReference>
<name>A0A7K9IAY3_9PICI</name>
<dbReference type="Pfam" id="PF08742">
    <property type="entry name" value="C8"/>
    <property type="match status" value="1"/>
</dbReference>
<evidence type="ECO:0000313" key="3">
    <source>
        <dbReference type="EMBL" id="NXH23253.1"/>
    </source>
</evidence>
<dbReference type="SUPFAM" id="SSF57567">
    <property type="entry name" value="Serine protease inhibitors"/>
    <property type="match status" value="1"/>
</dbReference>
<reference evidence="3 4" key="1">
    <citation type="submission" date="2019-09" db="EMBL/GenBank/DDBJ databases">
        <title>Bird 10,000 Genomes (B10K) Project - Family phase.</title>
        <authorList>
            <person name="Zhang G."/>
        </authorList>
    </citation>
    <scope>NUCLEOTIDE SEQUENCE [LARGE SCALE GENOMIC DNA]</scope>
    <source>
        <strain evidence="3">B10K-DU-001-16</strain>
        <tissue evidence="3">Muscle</tissue>
    </source>
</reference>
<dbReference type="Gene3D" id="2.10.25.10">
    <property type="entry name" value="Laminin"/>
    <property type="match status" value="1"/>
</dbReference>
<dbReference type="InterPro" id="IPR014853">
    <property type="entry name" value="VWF/SSPO/ZAN-like_Cys-rich_dom"/>
</dbReference>
<dbReference type="OrthoDB" id="6132182at2759"/>
<accession>A0A7K9IAY3</accession>
<dbReference type="Proteomes" id="UP000534107">
    <property type="component" value="Unassembled WGS sequence"/>
</dbReference>
<sequence length="110" mass="12134">CHELTRPSCFQPCHQVVDLEPFLELCLAEVCACQDGQQCLCPVLGAYARECAREGMELSWRNQSFCSLQCDGGLEYSPCGPPCPPTCRSLGQELPEHCQDLTCLEGCFCP</sequence>
<keyword evidence="4" id="KW-1185">Reference proteome</keyword>
<protein>
    <submittedName>
        <fullName evidence="3">SSPO protein</fullName>
    </submittedName>
</protein>
<organism evidence="3 4">
    <name type="scientific">Bucco capensis</name>
    <name type="common">collared puffbird</name>
    <dbReference type="NCBI Taxonomy" id="135168"/>
    <lineage>
        <taxon>Eukaryota</taxon>
        <taxon>Metazoa</taxon>
        <taxon>Chordata</taxon>
        <taxon>Craniata</taxon>
        <taxon>Vertebrata</taxon>
        <taxon>Euteleostomi</taxon>
        <taxon>Archelosauria</taxon>
        <taxon>Archosauria</taxon>
        <taxon>Dinosauria</taxon>
        <taxon>Saurischia</taxon>
        <taxon>Theropoda</taxon>
        <taxon>Coelurosauria</taxon>
        <taxon>Aves</taxon>
        <taxon>Neognathae</taxon>
        <taxon>Neoaves</taxon>
        <taxon>Telluraves</taxon>
        <taxon>Coraciimorphae</taxon>
        <taxon>Piciformes</taxon>
        <taxon>Bucconidae</taxon>
        <taxon>Bucco</taxon>
    </lineage>
</organism>
<evidence type="ECO:0000259" key="2">
    <source>
        <dbReference type="SMART" id="SM00832"/>
    </source>
</evidence>
<dbReference type="InterPro" id="IPR036084">
    <property type="entry name" value="Ser_inhib-like_sf"/>
</dbReference>
<evidence type="ECO:0000313" key="4">
    <source>
        <dbReference type="Proteomes" id="UP000534107"/>
    </source>
</evidence>
<dbReference type="Pfam" id="PF01826">
    <property type="entry name" value="TIL"/>
    <property type="match status" value="1"/>
</dbReference>